<evidence type="ECO:0000256" key="3">
    <source>
        <dbReference type="ARBA" id="ARBA00022723"/>
    </source>
</evidence>
<accession>A0A163EM14</accession>
<keyword evidence="8" id="KW-1185">Reference proteome</keyword>
<evidence type="ECO:0000259" key="6">
    <source>
        <dbReference type="PROSITE" id="PS50970"/>
    </source>
</evidence>
<name>A0A163EM14_PHYB8</name>
<dbReference type="GO" id="GO:0033528">
    <property type="term" value="P:S-methylmethionine cycle"/>
    <property type="evidence" value="ECO:0007669"/>
    <property type="project" value="TreeGrafter"/>
</dbReference>
<sequence>MNFTYPLILDGGFATQLEESFQKDLTGTLWSAKCIEDDPDAIKAVHLLYYEAGAHVGTTCSYQASIQGFLNEGYSKEHAIELMRKSIRLAREARDQFITTYPDTQPRYVALSIGCYGAVLANGSEYTGQYGPITKEGLVEFHNRRLDVFMKEPGIDMILFETIPSTIEVEAIRTIVKSRTDLPPVGVSFACRSDDQISDGTLLTTCLDQLDGLPNVFALGINCTKPRFISSLLSIANQHTSKTDKAILLYPDAGAEWDPIGRCWHSDKVTPEAFGKQMAEFTNQYGPKMVVGGCCGTSPAHIQSYLKALSQ</sequence>
<dbReference type="GO" id="GO:0009086">
    <property type="term" value="P:methionine biosynthetic process"/>
    <property type="evidence" value="ECO:0007669"/>
    <property type="project" value="TreeGrafter"/>
</dbReference>
<dbReference type="InterPro" id="IPR003726">
    <property type="entry name" value="HCY_dom"/>
</dbReference>
<dbReference type="Pfam" id="PF02574">
    <property type="entry name" value="S-methyl_trans"/>
    <property type="match status" value="1"/>
</dbReference>
<dbReference type="PANTHER" id="PTHR46015:SF1">
    <property type="entry name" value="HOMOCYSTEINE S-METHYLTRANSFERASE-LIKE ISOFORM 1"/>
    <property type="match status" value="1"/>
</dbReference>
<dbReference type="RefSeq" id="XP_018297460.1">
    <property type="nucleotide sequence ID" value="XM_018439909.1"/>
</dbReference>
<evidence type="ECO:0000313" key="8">
    <source>
        <dbReference type="Proteomes" id="UP000077315"/>
    </source>
</evidence>
<protein>
    <recommendedName>
        <fullName evidence="6">Hcy-binding domain-containing protein</fullName>
    </recommendedName>
</protein>
<dbReference type="SUPFAM" id="SSF82282">
    <property type="entry name" value="Homocysteine S-methyltransferase"/>
    <property type="match status" value="1"/>
</dbReference>
<dbReference type="OrthoDB" id="261426at2759"/>
<dbReference type="InParanoid" id="A0A163EM14"/>
<keyword evidence="3 5" id="KW-0479">Metal-binding</keyword>
<dbReference type="VEuPathDB" id="FungiDB:PHYBLDRAFT_27333"/>
<dbReference type="InterPro" id="IPR051486">
    <property type="entry name" value="Hcy_S-methyltransferase"/>
</dbReference>
<dbReference type="Proteomes" id="UP000077315">
    <property type="component" value="Unassembled WGS sequence"/>
</dbReference>
<feature type="binding site" evidence="5">
    <location>
        <position position="295"/>
    </location>
    <ligand>
        <name>Zn(2+)</name>
        <dbReference type="ChEBI" id="CHEBI:29105"/>
    </ligand>
</feature>
<dbReference type="EMBL" id="KV440972">
    <property type="protein sequence ID" value="OAD79420.1"/>
    <property type="molecule type" value="Genomic_DNA"/>
</dbReference>
<evidence type="ECO:0000256" key="2">
    <source>
        <dbReference type="ARBA" id="ARBA00022679"/>
    </source>
</evidence>
<dbReference type="Gene3D" id="3.20.20.330">
    <property type="entry name" value="Homocysteine-binding-like domain"/>
    <property type="match status" value="1"/>
</dbReference>
<reference evidence="8" key="1">
    <citation type="submission" date="2015-06" db="EMBL/GenBank/DDBJ databases">
        <title>Expansion of signal transduction pathways in fungi by whole-genome duplication.</title>
        <authorList>
            <consortium name="DOE Joint Genome Institute"/>
            <person name="Corrochano L.M."/>
            <person name="Kuo A."/>
            <person name="Marcet-Houben M."/>
            <person name="Polaino S."/>
            <person name="Salamov A."/>
            <person name="Villalobos J.M."/>
            <person name="Alvarez M.I."/>
            <person name="Avalos J."/>
            <person name="Benito E.P."/>
            <person name="Benoit I."/>
            <person name="Burger G."/>
            <person name="Camino L.P."/>
            <person name="Canovas D."/>
            <person name="Cerda-Olmedo E."/>
            <person name="Cheng J.-F."/>
            <person name="Dominguez A."/>
            <person name="Elias M."/>
            <person name="Eslava A.P."/>
            <person name="Glaser F."/>
            <person name="Grimwood J."/>
            <person name="Gutierrez G."/>
            <person name="Heitman J."/>
            <person name="Henrissat B."/>
            <person name="Iturriaga E.A."/>
            <person name="Lang B.F."/>
            <person name="Lavin J.L."/>
            <person name="Lee S."/>
            <person name="Li W."/>
            <person name="Lindquist E."/>
            <person name="Lopez-Garcia S."/>
            <person name="Luque E.M."/>
            <person name="Marcos A.T."/>
            <person name="Martin J."/>
            <person name="McCluskey K."/>
            <person name="Medina H.R."/>
            <person name="Miralles-Duran A."/>
            <person name="Miyazaki A."/>
            <person name="Munoz-Torres E."/>
            <person name="Oguiza J.A."/>
            <person name="Ohm R."/>
            <person name="Olmedo M."/>
            <person name="Orejas M."/>
            <person name="Ortiz-Castellanos L."/>
            <person name="Pisabarro A.G."/>
            <person name="Rodriguez-Romero J."/>
            <person name="Ruiz-Herrera J."/>
            <person name="Ruiz-Vazquez R."/>
            <person name="Sanz C."/>
            <person name="Schackwitz W."/>
            <person name="Schmutz J."/>
            <person name="Shahriari M."/>
            <person name="Shelest E."/>
            <person name="Silva-Franco F."/>
            <person name="Soanes D."/>
            <person name="Syed K."/>
            <person name="Tagua V.G."/>
            <person name="Talbot N.J."/>
            <person name="Thon M."/>
            <person name="De vries R.P."/>
            <person name="Wiebenga A."/>
            <person name="Yadav J.S."/>
            <person name="Braun E.L."/>
            <person name="Baker S."/>
            <person name="Garre V."/>
            <person name="Horwitz B."/>
            <person name="Torres-Martinez S."/>
            <person name="Idnurm A."/>
            <person name="Herrera-Estrella A."/>
            <person name="Gabaldon T."/>
            <person name="Grigoriev I.V."/>
        </authorList>
    </citation>
    <scope>NUCLEOTIDE SEQUENCE [LARGE SCALE GENOMIC DNA]</scope>
    <source>
        <strain evidence="8">NRRL 1555(-)</strain>
    </source>
</reference>
<dbReference type="PANTHER" id="PTHR46015">
    <property type="entry name" value="ZGC:172121"/>
    <property type="match status" value="1"/>
</dbReference>
<dbReference type="AlphaFoldDB" id="A0A163EM14"/>
<feature type="binding site" evidence="5">
    <location>
        <position position="223"/>
    </location>
    <ligand>
        <name>Zn(2+)</name>
        <dbReference type="ChEBI" id="CHEBI:29105"/>
    </ligand>
</feature>
<comment type="cofactor">
    <cofactor evidence="5">
        <name>Zn(2+)</name>
        <dbReference type="ChEBI" id="CHEBI:29105"/>
    </cofactor>
</comment>
<dbReference type="GO" id="GO:0008898">
    <property type="term" value="F:S-adenosylmethionine-homocysteine S-methyltransferase activity"/>
    <property type="evidence" value="ECO:0007669"/>
    <property type="project" value="TreeGrafter"/>
</dbReference>
<keyword evidence="1 5" id="KW-0489">Methyltransferase</keyword>
<dbReference type="GeneID" id="29000815"/>
<keyword evidence="2 5" id="KW-0808">Transferase</keyword>
<organism evidence="7 8">
    <name type="scientific">Phycomyces blakesleeanus (strain ATCC 8743b / DSM 1359 / FGSC 10004 / NBRC 33097 / NRRL 1555)</name>
    <dbReference type="NCBI Taxonomy" id="763407"/>
    <lineage>
        <taxon>Eukaryota</taxon>
        <taxon>Fungi</taxon>
        <taxon>Fungi incertae sedis</taxon>
        <taxon>Mucoromycota</taxon>
        <taxon>Mucoromycotina</taxon>
        <taxon>Mucoromycetes</taxon>
        <taxon>Mucorales</taxon>
        <taxon>Phycomycetaceae</taxon>
        <taxon>Phycomyces</taxon>
    </lineage>
</organism>
<evidence type="ECO:0000256" key="4">
    <source>
        <dbReference type="ARBA" id="ARBA00022833"/>
    </source>
</evidence>
<dbReference type="NCBIfam" id="NF007020">
    <property type="entry name" value="PRK09485.1"/>
    <property type="match status" value="1"/>
</dbReference>
<keyword evidence="4 5" id="KW-0862">Zinc</keyword>
<feature type="binding site" evidence="5">
    <location>
        <position position="294"/>
    </location>
    <ligand>
        <name>Zn(2+)</name>
        <dbReference type="ChEBI" id="CHEBI:29105"/>
    </ligand>
</feature>
<evidence type="ECO:0000256" key="1">
    <source>
        <dbReference type="ARBA" id="ARBA00022603"/>
    </source>
</evidence>
<evidence type="ECO:0000256" key="5">
    <source>
        <dbReference type="PROSITE-ProRule" id="PRU00333"/>
    </source>
</evidence>
<dbReference type="InterPro" id="IPR036589">
    <property type="entry name" value="HCY_dom_sf"/>
</dbReference>
<gene>
    <name evidence="7" type="ORF">PHYBLDRAFT_27333</name>
</gene>
<proteinExistence type="predicted"/>
<dbReference type="GO" id="GO:0032259">
    <property type="term" value="P:methylation"/>
    <property type="evidence" value="ECO:0007669"/>
    <property type="project" value="UniProtKB-KW"/>
</dbReference>
<dbReference type="GO" id="GO:0046872">
    <property type="term" value="F:metal ion binding"/>
    <property type="evidence" value="ECO:0007669"/>
    <property type="project" value="UniProtKB-KW"/>
</dbReference>
<dbReference type="STRING" id="763407.A0A163EM14"/>
<feature type="domain" description="Hcy-binding" evidence="6">
    <location>
        <begin position="1"/>
        <end position="309"/>
    </location>
</feature>
<dbReference type="PROSITE" id="PS50970">
    <property type="entry name" value="HCY"/>
    <property type="match status" value="1"/>
</dbReference>
<evidence type="ECO:0000313" key="7">
    <source>
        <dbReference type="EMBL" id="OAD79420.1"/>
    </source>
</evidence>